<evidence type="ECO:0000313" key="3">
    <source>
        <dbReference type="Proteomes" id="UP000242642"/>
    </source>
</evidence>
<feature type="transmembrane region" description="Helical" evidence="1">
    <location>
        <begin position="36"/>
        <end position="54"/>
    </location>
</feature>
<keyword evidence="1" id="KW-1133">Transmembrane helix</keyword>
<sequence length="57" mass="6431">MSVSKLNWVGIRRLVALMMLILAAVCLYTEIVCEQIGWGVFILSLCLGFTRKILKDT</sequence>
<keyword evidence="1" id="KW-0472">Membrane</keyword>
<gene>
    <name evidence="2" type="ORF">SAMN02583745_01671</name>
</gene>
<keyword evidence="1" id="KW-0812">Transmembrane</keyword>
<organism evidence="2 3">
    <name type="scientific">Thorsellia anophelis DSM 18579</name>
    <dbReference type="NCBI Taxonomy" id="1123402"/>
    <lineage>
        <taxon>Bacteria</taxon>
        <taxon>Pseudomonadati</taxon>
        <taxon>Pseudomonadota</taxon>
        <taxon>Gammaproteobacteria</taxon>
        <taxon>Enterobacterales</taxon>
        <taxon>Thorselliaceae</taxon>
        <taxon>Thorsellia</taxon>
    </lineage>
</organism>
<keyword evidence="3" id="KW-1185">Reference proteome</keyword>
<dbReference type="AlphaFoldDB" id="A0A1I0CL61"/>
<dbReference type="STRING" id="1123402.SAMN02583745_01671"/>
<reference evidence="3" key="1">
    <citation type="submission" date="2016-10" db="EMBL/GenBank/DDBJ databases">
        <authorList>
            <person name="Varghese N."/>
            <person name="Submissions S."/>
        </authorList>
    </citation>
    <scope>NUCLEOTIDE SEQUENCE [LARGE SCALE GENOMIC DNA]</scope>
    <source>
        <strain evidence="3">DSM 18579</strain>
    </source>
</reference>
<proteinExistence type="predicted"/>
<protein>
    <submittedName>
        <fullName evidence="2">Uncharacterized protein</fullName>
    </submittedName>
</protein>
<evidence type="ECO:0000256" key="1">
    <source>
        <dbReference type="SAM" id="Phobius"/>
    </source>
</evidence>
<dbReference type="Proteomes" id="UP000242642">
    <property type="component" value="Unassembled WGS sequence"/>
</dbReference>
<accession>A0A1I0CL61</accession>
<evidence type="ECO:0000313" key="2">
    <source>
        <dbReference type="EMBL" id="SET20396.1"/>
    </source>
</evidence>
<name>A0A1I0CL61_9GAMM</name>
<feature type="transmembrane region" description="Helical" evidence="1">
    <location>
        <begin position="12"/>
        <end position="30"/>
    </location>
</feature>
<dbReference type="RefSeq" id="WP_177168622.1">
    <property type="nucleotide sequence ID" value="NZ_FOHV01000011.1"/>
</dbReference>
<dbReference type="EMBL" id="FOHV01000011">
    <property type="protein sequence ID" value="SET20396.1"/>
    <property type="molecule type" value="Genomic_DNA"/>
</dbReference>